<proteinExistence type="predicted"/>
<dbReference type="EC" id="3.-.-.-" evidence="3"/>
<dbReference type="InterPro" id="IPR012338">
    <property type="entry name" value="Beta-lactam/transpept-like"/>
</dbReference>
<accession>A0ABD5LSX1</accession>
<keyword evidence="1" id="KW-0732">Signal</keyword>
<name>A0ABD5LSX1_AGRRD</name>
<dbReference type="RefSeq" id="WP_353574686.1">
    <property type="nucleotide sequence ID" value="NZ_JBETME010000016.1"/>
</dbReference>
<dbReference type="AlphaFoldDB" id="A0ABD5LSX1"/>
<sequence length="373" mass="40671">MAIGINLSRRSVLAGSTLALAGLAAASASATDAPSHAHQKTTGKLWKTVMDTPSARWSPAKLADMEAQLYPMATTSMMVVRNGEIVYKYGNLSDVSYLASARKSVLSMLFGKYVAEGKIDLDMSIGEIGIEEDDGLLPIEKTAKVKDLLTSSSGVYHAAGSPGGNDNTPERGKTEPGSVFLYNNWDFNVLGAIFEKRTGKSIFQALQEDLAEPLGFEDFDFSRQRMMGYENQSRYLAYHLFLSARDMARLGQLMLQGGKWEGKVIVPETWIAESIKVRFTPEQTKSKEGLGYGYLWWIPTSSAPAFKGAYLMNGNFGQFVLCLPAIDTVIVHRRAVTDEFAIARNLGKTTYEPAKVTAGEFLKIADAVVAAST</sequence>
<dbReference type="InterPro" id="IPR050789">
    <property type="entry name" value="Diverse_Enzym_Activities"/>
</dbReference>
<feature type="chain" id="PRO_5044837768" evidence="1">
    <location>
        <begin position="31"/>
        <end position="373"/>
    </location>
</feature>
<keyword evidence="3" id="KW-0378">Hydrolase</keyword>
<dbReference type="SUPFAM" id="SSF56601">
    <property type="entry name" value="beta-lactamase/transpeptidase-like"/>
    <property type="match status" value="1"/>
</dbReference>
<comment type="caution">
    <text evidence="3">The sequence shown here is derived from an EMBL/GenBank/DDBJ whole genome shotgun (WGS) entry which is preliminary data.</text>
</comment>
<feature type="domain" description="Beta-lactamase-related" evidence="2">
    <location>
        <begin position="73"/>
        <end position="331"/>
    </location>
</feature>
<dbReference type="InterPro" id="IPR001466">
    <property type="entry name" value="Beta-lactam-related"/>
</dbReference>
<gene>
    <name evidence="3" type="ORF">ABVB70_24810</name>
</gene>
<dbReference type="GO" id="GO:0016787">
    <property type="term" value="F:hydrolase activity"/>
    <property type="evidence" value="ECO:0007669"/>
    <property type="project" value="UniProtKB-KW"/>
</dbReference>
<evidence type="ECO:0000313" key="3">
    <source>
        <dbReference type="EMBL" id="MES4993524.1"/>
    </source>
</evidence>
<evidence type="ECO:0000256" key="1">
    <source>
        <dbReference type="SAM" id="SignalP"/>
    </source>
</evidence>
<dbReference type="InterPro" id="IPR006311">
    <property type="entry name" value="TAT_signal"/>
</dbReference>
<dbReference type="Proteomes" id="UP001438189">
    <property type="component" value="Unassembled WGS sequence"/>
</dbReference>
<evidence type="ECO:0000259" key="2">
    <source>
        <dbReference type="Pfam" id="PF00144"/>
    </source>
</evidence>
<dbReference type="PANTHER" id="PTHR43283:SF7">
    <property type="entry name" value="BETA-LACTAMASE-RELATED DOMAIN-CONTAINING PROTEIN"/>
    <property type="match status" value="1"/>
</dbReference>
<organism evidence="3 4">
    <name type="scientific">Agrobacterium radiobacter</name>
    <dbReference type="NCBI Taxonomy" id="362"/>
    <lineage>
        <taxon>Bacteria</taxon>
        <taxon>Pseudomonadati</taxon>
        <taxon>Pseudomonadota</taxon>
        <taxon>Alphaproteobacteria</taxon>
        <taxon>Hyphomicrobiales</taxon>
        <taxon>Rhizobiaceae</taxon>
        <taxon>Rhizobium/Agrobacterium group</taxon>
        <taxon>Agrobacterium</taxon>
        <taxon>Agrobacterium tumefaciens complex</taxon>
    </lineage>
</organism>
<dbReference type="Gene3D" id="3.40.710.10">
    <property type="entry name" value="DD-peptidase/beta-lactamase superfamily"/>
    <property type="match status" value="1"/>
</dbReference>
<dbReference type="Pfam" id="PF00144">
    <property type="entry name" value="Beta-lactamase"/>
    <property type="match status" value="1"/>
</dbReference>
<protein>
    <submittedName>
        <fullName evidence="3">Serine hydrolase</fullName>
        <ecNumber evidence="3">3.-.-.-</ecNumber>
    </submittedName>
</protein>
<reference evidence="3 4" key="1">
    <citation type="submission" date="2024-06" db="EMBL/GenBank/DDBJ databases">
        <title>Genome sequencing of Agrobacterium spp. from tobacco in Serbia.</title>
        <authorList>
            <person name="Ilicic R.J."/>
            <person name="Studholme D.J."/>
            <person name="Jelusic A."/>
            <person name="Barac G."/>
            <person name="Bagi F."/>
            <person name="Popovic Milovanovic T."/>
        </authorList>
    </citation>
    <scope>NUCLEOTIDE SEQUENCE [LARGE SCALE GENOMIC DNA]</scope>
    <source>
        <strain evidence="3 4">DA1</strain>
    </source>
</reference>
<feature type="signal peptide" evidence="1">
    <location>
        <begin position="1"/>
        <end position="30"/>
    </location>
</feature>
<dbReference type="PROSITE" id="PS51318">
    <property type="entry name" value="TAT"/>
    <property type="match status" value="1"/>
</dbReference>
<dbReference type="EMBL" id="JBETME010000016">
    <property type="protein sequence ID" value="MES4993524.1"/>
    <property type="molecule type" value="Genomic_DNA"/>
</dbReference>
<dbReference type="PANTHER" id="PTHR43283">
    <property type="entry name" value="BETA-LACTAMASE-RELATED"/>
    <property type="match status" value="1"/>
</dbReference>
<evidence type="ECO:0000313" key="4">
    <source>
        <dbReference type="Proteomes" id="UP001438189"/>
    </source>
</evidence>